<keyword evidence="3" id="KW-1185">Reference proteome</keyword>
<dbReference type="Proteomes" id="UP001415857">
    <property type="component" value="Unassembled WGS sequence"/>
</dbReference>
<dbReference type="AlphaFoldDB" id="A0AAP0S5R7"/>
<dbReference type="EMBL" id="JBBPBK010000001">
    <property type="protein sequence ID" value="KAK9291435.1"/>
    <property type="molecule type" value="Genomic_DNA"/>
</dbReference>
<evidence type="ECO:0000313" key="3">
    <source>
        <dbReference type="Proteomes" id="UP001415857"/>
    </source>
</evidence>
<name>A0AAP0S5R7_LIQFO</name>
<evidence type="ECO:0000313" key="2">
    <source>
        <dbReference type="EMBL" id="KAK9291435.1"/>
    </source>
</evidence>
<accession>A0AAP0S5R7</accession>
<comment type="caution">
    <text evidence="2">The sequence shown here is derived from an EMBL/GenBank/DDBJ whole genome shotgun (WGS) entry which is preliminary data.</text>
</comment>
<reference evidence="2 3" key="1">
    <citation type="journal article" date="2024" name="Plant J.">
        <title>Genome sequences and population genomics reveal climatic adaptation and genomic divergence between two closely related sweetgum species.</title>
        <authorList>
            <person name="Xu W.Q."/>
            <person name="Ren C.Q."/>
            <person name="Zhang X.Y."/>
            <person name="Comes H.P."/>
            <person name="Liu X.H."/>
            <person name="Li Y.G."/>
            <person name="Kettle C.J."/>
            <person name="Jalonen R."/>
            <person name="Gaisberger H."/>
            <person name="Ma Y.Z."/>
            <person name="Qiu Y.X."/>
        </authorList>
    </citation>
    <scope>NUCLEOTIDE SEQUENCE [LARGE SCALE GENOMIC DNA]</scope>
    <source>
        <strain evidence="2">Hangzhou</strain>
    </source>
</reference>
<organism evidence="2 3">
    <name type="scientific">Liquidambar formosana</name>
    <name type="common">Formosan gum</name>
    <dbReference type="NCBI Taxonomy" id="63359"/>
    <lineage>
        <taxon>Eukaryota</taxon>
        <taxon>Viridiplantae</taxon>
        <taxon>Streptophyta</taxon>
        <taxon>Embryophyta</taxon>
        <taxon>Tracheophyta</taxon>
        <taxon>Spermatophyta</taxon>
        <taxon>Magnoliopsida</taxon>
        <taxon>eudicotyledons</taxon>
        <taxon>Gunneridae</taxon>
        <taxon>Pentapetalae</taxon>
        <taxon>Saxifragales</taxon>
        <taxon>Altingiaceae</taxon>
        <taxon>Liquidambar</taxon>
    </lineage>
</organism>
<sequence>MESNGNIGSSRDKVTGVRAWVASSGVLPPYHGGPSIGGDLLEEDQDDVERAYEESSGLENIAANNDVGNVTQLRKKTSEVFKPIQEKQEKVSVVACDNGEKPPKPKSQGFDFEEEPKE</sequence>
<proteinExistence type="predicted"/>
<feature type="region of interest" description="Disordered" evidence="1">
    <location>
        <begin position="95"/>
        <end position="118"/>
    </location>
</feature>
<gene>
    <name evidence="2" type="ORF">L1049_019382</name>
</gene>
<evidence type="ECO:0000256" key="1">
    <source>
        <dbReference type="SAM" id="MobiDB-lite"/>
    </source>
</evidence>
<protein>
    <submittedName>
        <fullName evidence="2">Uncharacterized protein</fullName>
    </submittedName>
</protein>